<evidence type="ECO:0000313" key="2">
    <source>
        <dbReference type="Proteomes" id="UP000309952"/>
    </source>
</evidence>
<protein>
    <submittedName>
        <fullName evidence="1">Uncharacterized protein</fullName>
    </submittedName>
</protein>
<organism evidence="1 2">
    <name type="scientific">Brevundimonas vancanneytii</name>
    <dbReference type="NCBI Taxonomy" id="1325724"/>
    <lineage>
        <taxon>Bacteria</taxon>
        <taxon>Pseudomonadati</taxon>
        <taxon>Pseudomonadota</taxon>
        <taxon>Alphaproteobacteria</taxon>
        <taxon>Caulobacterales</taxon>
        <taxon>Caulobacteraceae</taxon>
        <taxon>Brevundimonas</taxon>
    </lineage>
</organism>
<dbReference type="RefSeq" id="WP_138140762.1">
    <property type="nucleotide sequence ID" value="NZ_LR588407.1"/>
</dbReference>
<dbReference type="KEGG" id="bvy:NCTC9239_00321"/>
<sequence>MLETTTITLADGGAILTEQIVIPDGMIRDVLIEARFGGFPHQFPISLAPSGTNASRYPGCARPGHTKLMRTRETWHWTDGPPPSPTIFKGMPVIEWLSRPKVEWRGDIKI</sequence>
<dbReference type="EMBL" id="LR588407">
    <property type="protein sequence ID" value="VTO11284.1"/>
    <property type="molecule type" value="Genomic_DNA"/>
</dbReference>
<keyword evidence="2" id="KW-1185">Reference proteome</keyword>
<reference evidence="1 2" key="1">
    <citation type="submission" date="2019-04" db="EMBL/GenBank/DDBJ databases">
        <authorList>
            <consortium name="Pathogen Informatics"/>
        </authorList>
    </citation>
    <scope>NUCLEOTIDE SEQUENCE [LARGE SCALE GENOMIC DNA]</scope>
    <source>
        <strain evidence="1 2">NCTC9239</strain>
    </source>
</reference>
<dbReference type="Proteomes" id="UP000309952">
    <property type="component" value="Chromosome"/>
</dbReference>
<dbReference type="AlphaFoldDB" id="A0A4P1JUA9"/>
<name>A0A4P1JUA9_9CAUL</name>
<gene>
    <name evidence="1" type="ORF">NCTC9239_00321</name>
</gene>
<proteinExistence type="predicted"/>
<evidence type="ECO:0000313" key="1">
    <source>
        <dbReference type="EMBL" id="VTO11284.1"/>
    </source>
</evidence>
<accession>A0A4P1JUA9</accession>